<evidence type="ECO:0000256" key="1">
    <source>
        <dbReference type="SAM" id="Coils"/>
    </source>
</evidence>
<evidence type="ECO:0000313" key="4">
    <source>
        <dbReference type="Proteomes" id="UP000236345"/>
    </source>
</evidence>
<dbReference type="Gene3D" id="3.40.50.300">
    <property type="entry name" value="P-loop containing nucleotide triphosphate hydrolases"/>
    <property type="match status" value="1"/>
</dbReference>
<evidence type="ECO:0000313" key="3">
    <source>
        <dbReference type="EMBL" id="PNS10297.1"/>
    </source>
</evidence>
<reference evidence="4" key="1">
    <citation type="submission" date="2017-09" db="EMBL/GenBank/DDBJ databases">
        <authorList>
            <person name="Palmer M."/>
            <person name="Steenkamp E.T."/>
            <person name="Coetzee M.P."/>
            <person name="Avontuur J.R."/>
            <person name="Van Zyl E."/>
            <person name="Chan W.-Y."/>
            <person name="Blom J."/>
            <person name="Venter S.N."/>
        </authorList>
    </citation>
    <scope>NUCLEOTIDE SEQUENCE [LARGE SCALE GENOMIC DNA]</scope>
    <source>
        <strain evidence="4">QC88-366</strain>
    </source>
</reference>
<dbReference type="Proteomes" id="UP000236345">
    <property type="component" value="Unassembled WGS sequence"/>
</dbReference>
<organism evidence="3 4">
    <name type="scientific">Mixta theicola</name>
    <dbReference type="NCBI Taxonomy" id="1458355"/>
    <lineage>
        <taxon>Bacteria</taxon>
        <taxon>Pseudomonadati</taxon>
        <taxon>Pseudomonadota</taxon>
        <taxon>Gammaproteobacteria</taxon>
        <taxon>Enterobacterales</taxon>
        <taxon>Erwiniaceae</taxon>
        <taxon>Mixta</taxon>
    </lineage>
</organism>
<dbReference type="OrthoDB" id="9781481at2"/>
<name>A0A2K1Q5Q0_9GAMM</name>
<dbReference type="Pfam" id="PF07728">
    <property type="entry name" value="AAA_5"/>
    <property type="match status" value="1"/>
</dbReference>
<feature type="coiled-coil region" evidence="1">
    <location>
        <begin position="171"/>
        <end position="198"/>
    </location>
</feature>
<protein>
    <submittedName>
        <fullName evidence="3">Restriction endonuclease</fullName>
    </submittedName>
</protein>
<dbReference type="InterPro" id="IPR027417">
    <property type="entry name" value="P-loop_NTPase"/>
</dbReference>
<dbReference type="EMBL" id="NWUO01000018">
    <property type="protein sequence ID" value="PNS10297.1"/>
    <property type="molecule type" value="Genomic_DNA"/>
</dbReference>
<feature type="domain" description="ATPase dynein-related AAA" evidence="2">
    <location>
        <begin position="333"/>
        <end position="433"/>
    </location>
</feature>
<keyword evidence="3" id="KW-0540">Nuclease</keyword>
<proteinExistence type="predicted"/>
<keyword evidence="3" id="KW-0378">Hydrolase</keyword>
<comment type="caution">
    <text evidence="3">The sequence shown here is derived from an EMBL/GenBank/DDBJ whole genome shotgun (WGS) entry which is preliminary data.</text>
</comment>
<accession>A0A2K1Q5Q0</accession>
<sequence length="722" mass="82609">MSNKVYGYSELEGLSDTELLATLQSSWGFEDDNFEVWGEITLIKDRGWGHLKNPRMLTSNKLLSYPLTGVNGPCQFWINPVDGKKYGDQRRARFIKCKLTLSSLKERERHRIPFMMSVMPGSCSSLEKLPVSVPHDIVTADDVSYFIANEIYHFYQQQAATKIEQEFATKQSTLDQQLAEALAEKQSAELKRDNAIKLVESLNSIRKKTEQSIALLETDNELKQKKFQMTLESFKKIEVEMNHKILRLKKYVSDKALFLKTFEFLDQEDLDNFLVDSKSASQGVDGVVFREQLNGDYSQAISYIQSHLVEKDVLYPRHIIENYLTLLRTKDLIILAGDSGSGKTNLVKSFAKAVGGKAVIIPVKPNWTSSEDLLGYYNPLEKKYLATPFLDALLEAQLNPETPYFICLDEMNLARVEYYFADFLSLLESRDETPEINLYSADESAHVLSELKAVVEIIQASKEKYGQDGVVDFIALLKDETINNQLRQAFGFSDKNSLIKYHSEVRRMLSAAMSMPSSIMMPANVHIIGAINIDETTHYLSPKILDRAHIMRFESPLLSDWDAILREVKEYEFDDVSRPLLFETEALGIRQNYPKFDRENEFCQLFIALNKEFLHKLGVEFGMRTIRQGLNYLHLFKDVNDDGERAINNFLLHKILPKLTFDGNKTVGQQTKIELIEKVFLQRIKHEVPTYADIPDVFSAVVALEHVVNNAKSNDGIVNFWS</sequence>
<keyword evidence="3" id="KW-0255">Endonuclease</keyword>
<dbReference type="GO" id="GO:0016887">
    <property type="term" value="F:ATP hydrolysis activity"/>
    <property type="evidence" value="ECO:0007669"/>
    <property type="project" value="InterPro"/>
</dbReference>
<dbReference type="SUPFAM" id="SSF52540">
    <property type="entry name" value="P-loop containing nucleoside triphosphate hydrolases"/>
    <property type="match status" value="1"/>
</dbReference>
<evidence type="ECO:0000259" key="2">
    <source>
        <dbReference type="Pfam" id="PF07728"/>
    </source>
</evidence>
<gene>
    <name evidence="3" type="ORF">COO59_18400</name>
</gene>
<keyword evidence="4" id="KW-1185">Reference proteome</keyword>
<dbReference type="AlphaFoldDB" id="A0A2K1Q5Q0"/>
<dbReference type="RefSeq" id="WP_103061177.1">
    <property type="nucleotide sequence ID" value="NZ_BSOF01000026.1"/>
</dbReference>
<dbReference type="GO" id="GO:0004519">
    <property type="term" value="F:endonuclease activity"/>
    <property type="evidence" value="ECO:0007669"/>
    <property type="project" value="UniProtKB-KW"/>
</dbReference>
<keyword evidence="1" id="KW-0175">Coiled coil</keyword>
<dbReference type="GO" id="GO:0005524">
    <property type="term" value="F:ATP binding"/>
    <property type="evidence" value="ECO:0007669"/>
    <property type="project" value="InterPro"/>
</dbReference>
<dbReference type="InterPro" id="IPR011704">
    <property type="entry name" value="ATPase_dyneun-rel_AAA"/>
</dbReference>